<evidence type="ECO:0000256" key="8">
    <source>
        <dbReference type="ARBA" id="ARBA00023004"/>
    </source>
</evidence>
<evidence type="ECO:0000256" key="9">
    <source>
        <dbReference type="ARBA" id="ARBA00023014"/>
    </source>
</evidence>
<dbReference type="NCBIfam" id="TIGR02493">
    <property type="entry name" value="PFLA"/>
    <property type="match status" value="1"/>
</dbReference>
<feature type="domain" description="Radical SAM core" evidence="12">
    <location>
        <begin position="24"/>
        <end position="251"/>
    </location>
</feature>
<dbReference type="SFLD" id="SFLDS00029">
    <property type="entry name" value="Radical_SAM"/>
    <property type="match status" value="1"/>
</dbReference>
<evidence type="ECO:0000259" key="12">
    <source>
        <dbReference type="PROSITE" id="PS51918"/>
    </source>
</evidence>
<accession>A0ABN7S082</accession>
<dbReference type="InterPro" id="IPR013785">
    <property type="entry name" value="Aldolase_TIM"/>
</dbReference>
<dbReference type="SUPFAM" id="SSF102114">
    <property type="entry name" value="Radical SAM enzymes"/>
    <property type="match status" value="1"/>
</dbReference>
<dbReference type="GO" id="GO:0043365">
    <property type="term" value="F:[formate-C-acetyltransferase]-activating enzyme activity"/>
    <property type="evidence" value="ECO:0007669"/>
    <property type="project" value="UniProtKB-EC"/>
</dbReference>
<dbReference type="CDD" id="cd01335">
    <property type="entry name" value="Radical_SAM"/>
    <property type="match status" value="1"/>
</dbReference>
<dbReference type="Proteomes" id="UP000681526">
    <property type="component" value="Unassembled WGS sequence"/>
</dbReference>
<comment type="catalytic activity">
    <reaction evidence="10">
        <text>glycyl-[formate C-acetyltransferase] + reduced [flavodoxin] + S-adenosyl-L-methionine = glycin-2-yl radical-[formate C-acetyltransferase] + semiquinone [flavodoxin] + 5'-deoxyadenosine + L-methionine + H(+)</text>
        <dbReference type="Rhea" id="RHEA:19225"/>
        <dbReference type="Rhea" id="RHEA-COMP:10622"/>
        <dbReference type="Rhea" id="RHEA-COMP:12190"/>
        <dbReference type="Rhea" id="RHEA-COMP:12191"/>
        <dbReference type="Rhea" id="RHEA-COMP:14480"/>
        <dbReference type="ChEBI" id="CHEBI:15378"/>
        <dbReference type="ChEBI" id="CHEBI:17319"/>
        <dbReference type="ChEBI" id="CHEBI:29947"/>
        <dbReference type="ChEBI" id="CHEBI:32722"/>
        <dbReference type="ChEBI" id="CHEBI:57618"/>
        <dbReference type="ChEBI" id="CHEBI:57844"/>
        <dbReference type="ChEBI" id="CHEBI:59789"/>
        <dbReference type="ChEBI" id="CHEBI:140311"/>
        <dbReference type="EC" id="1.97.1.4"/>
    </reaction>
</comment>
<evidence type="ECO:0000256" key="7">
    <source>
        <dbReference type="ARBA" id="ARBA00023002"/>
    </source>
</evidence>
<comment type="subcellular location">
    <subcellularLocation>
        <location evidence="10">Cytoplasm</location>
    </subcellularLocation>
</comment>
<keyword evidence="4 10" id="KW-0004">4Fe-4S</keyword>
<evidence type="ECO:0000256" key="11">
    <source>
        <dbReference type="SAM" id="MobiDB-lite"/>
    </source>
</evidence>
<dbReference type="PROSITE" id="PS51918">
    <property type="entry name" value="RADICAL_SAM"/>
    <property type="match status" value="1"/>
</dbReference>
<keyword evidence="10" id="KW-0963">Cytoplasm</keyword>
<gene>
    <name evidence="13" type="primary">txxe 2024-pflA</name>
    <name evidence="13" type="ORF">TXXE_09795</name>
</gene>
<keyword evidence="6 10" id="KW-0479">Metal-binding</keyword>
<evidence type="ECO:0000256" key="5">
    <source>
        <dbReference type="ARBA" id="ARBA00022691"/>
    </source>
</evidence>
<evidence type="ECO:0000313" key="14">
    <source>
        <dbReference type="Proteomes" id="UP000681526"/>
    </source>
</evidence>
<sequence length="271" mass="30415">MQHQDRLDTAATGRVHSIETFGTMDGPGIRFVLFLQGCALRCRYCHNPDTWDTSAGREMDVEAVLAEIEPYLDYYRQSGGGITISGGEPTLQAPFVAALLREAKHRYGLHTAIDSSGFCEPAHAEACGLLDAVDLVLLDLKMMDAARHEDLTTQPNERILRFARHLSDTGRRMWIRHVLIPGVTDRREDLLALGRFIGTLRGVDKLELLPYHRMGVYKWQQLGIPYTLEGVQEPTQREIERAKRIIEEGRREASRTGCTASSGPRIPQYGA</sequence>
<evidence type="ECO:0000256" key="6">
    <source>
        <dbReference type="ARBA" id="ARBA00022723"/>
    </source>
</evidence>
<dbReference type="EC" id="1.97.1.4" evidence="10"/>
<protein>
    <recommendedName>
        <fullName evidence="3 10">Pyruvate formate-lyase-activating enzyme</fullName>
        <ecNumber evidence="10">1.97.1.4</ecNumber>
    </recommendedName>
</protein>
<dbReference type="PIRSF" id="PIRSF000371">
    <property type="entry name" value="PFL_act_enz"/>
    <property type="match status" value="1"/>
</dbReference>
<keyword evidence="13" id="KW-0670">Pyruvate</keyword>
<comment type="cofactor">
    <cofactor evidence="10">
        <name>[4Fe-4S] cluster</name>
        <dbReference type="ChEBI" id="CHEBI:49883"/>
    </cofactor>
    <text evidence="10">Binds 1 [4Fe-4S] cluster. The cluster is coordinated with 3 cysteines and an exchangeable S-adenosyl-L-methionine.</text>
</comment>
<dbReference type="Pfam" id="PF04055">
    <property type="entry name" value="Radical_SAM"/>
    <property type="match status" value="1"/>
</dbReference>
<dbReference type="InterPro" id="IPR034457">
    <property type="entry name" value="Organic_radical-activating"/>
</dbReference>
<organism evidence="13 14">
    <name type="scientific">Thermobacillus xylanilyticus</name>
    <dbReference type="NCBI Taxonomy" id="76633"/>
    <lineage>
        <taxon>Bacteria</taxon>
        <taxon>Bacillati</taxon>
        <taxon>Bacillota</taxon>
        <taxon>Bacilli</taxon>
        <taxon>Bacillales</taxon>
        <taxon>Paenibacillaceae</taxon>
        <taxon>Thermobacillus</taxon>
    </lineage>
</organism>
<keyword evidence="14" id="KW-1185">Reference proteome</keyword>
<name>A0ABN7S082_THEXY</name>
<dbReference type="EMBL" id="CAJRAY010000043">
    <property type="protein sequence ID" value="CAG5086269.1"/>
    <property type="molecule type" value="Genomic_DNA"/>
</dbReference>
<comment type="caution">
    <text evidence="13">The sequence shown here is derived from an EMBL/GenBank/DDBJ whole genome shotgun (WGS) entry which is preliminary data.</text>
</comment>
<keyword evidence="8 10" id="KW-0408">Iron</keyword>
<evidence type="ECO:0000313" key="13">
    <source>
        <dbReference type="EMBL" id="CAG5086269.1"/>
    </source>
</evidence>
<dbReference type="Gene3D" id="3.20.20.70">
    <property type="entry name" value="Aldolase class I"/>
    <property type="match status" value="1"/>
</dbReference>
<evidence type="ECO:0000256" key="3">
    <source>
        <dbReference type="ARBA" id="ARBA00021356"/>
    </source>
</evidence>
<feature type="region of interest" description="Disordered" evidence="11">
    <location>
        <begin position="250"/>
        <end position="271"/>
    </location>
</feature>
<reference evidence="13 14" key="1">
    <citation type="submission" date="2021-04" db="EMBL/GenBank/DDBJ databases">
        <authorList>
            <person name="Rakotoarivonina H."/>
        </authorList>
    </citation>
    <scope>NUCLEOTIDE SEQUENCE [LARGE SCALE GENOMIC DNA]</scope>
    <source>
        <strain evidence="13 14">XE</strain>
    </source>
</reference>
<dbReference type="InterPro" id="IPR007197">
    <property type="entry name" value="rSAM"/>
</dbReference>
<keyword evidence="7 10" id="KW-0560">Oxidoreductase</keyword>
<evidence type="ECO:0000256" key="10">
    <source>
        <dbReference type="RuleBase" id="RU362053"/>
    </source>
</evidence>
<dbReference type="PANTHER" id="PTHR30352">
    <property type="entry name" value="PYRUVATE FORMATE-LYASE-ACTIVATING ENZYME"/>
    <property type="match status" value="1"/>
</dbReference>
<dbReference type="PROSITE" id="PS01087">
    <property type="entry name" value="RADICAL_ACTIVATING"/>
    <property type="match status" value="1"/>
</dbReference>
<dbReference type="InterPro" id="IPR012839">
    <property type="entry name" value="Organic_radical_activase"/>
</dbReference>
<dbReference type="PANTHER" id="PTHR30352:SF5">
    <property type="entry name" value="PYRUVATE FORMATE-LYASE 1-ACTIVATING ENZYME"/>
    <property type="match status" value="1"/>
</dbReference>
<comment type="function">
    <text evidence="1 10">Activation of pyruvate formate-lyase under anaerobic conditions by generation of an organic free radical, using S-adenosylmethionine and reduced flavodoxin as cosubstrates to produce 5'-deoxy-adenosine.</text>
</comment>
<dbReference type="RefSeq" id="WP_213484471.1">
    <property type="nucleotide sequence ID" value="NZ_CAJRAY010000043.1"/>
</dbReference>
<dbReference type="InterPro" id="IPR012838">
    <property type="entry name" value="PFL1_activating"/>
</dbReference>
<dbReference type="InterPro" id="IPR001989">
    <property type="entry name" value="Radical_activat_CS"/>
</dbReference>
<evidence type="ECO:0000256" key="1">
    <source>
        <dbReference type="ARBA" id="ARBA00003141"/>
    </source>
</evidence>
<proteinExistence type="inferred from homology"/>
<dbReference type="InterPro" id="IPR058240">
    <property type="entry name" value="rSAM_sf"/>
</dbReference>
<dbReference type="SFLD" id="SFLDG01066">
    <property type="entry name" value="organic_radical-activating_enz"/>
    <property type="match status" value="1"/>
</dbReference>
<keyword evidence="9 10" id="KW-0411">Iron-sulfur</keyword>
<evidence type="ECO:0000256" key="4">
    <source>
        <dbReference type="ARBA" id="ARBA00022485"/>
    </source>
</evidence>
<evidence type="ECO:0000256" key="2">
    <source>
        <dbReference type="ARBA" id="ARBA00009777"/>
    </source>
</evidence>
<comment type="similarity">
    <text evidence="2 10">Belongs to the organic radical-activating enzymes family.</text>
</comment>
<keyword evidence="5 10" id="KW-0949">S-adenosyl-L-methionine</keyword>